<keyword evidence="1" id="KW-0813">Transport</keyword>
<dbReference type="GO" id="GO:0009055">
    <property type="term" value="F:electron transfer activity"/>
    <property type="evidence" value="ECO:0007669"/>
    <property type="project" value="InterPro"/>
</dbReference>
<evidence type="ECO:0000256" key="2">
    <source>
        <dbReference type="ARBA" id="ARBA00022617"/>
    </source>
</evidence>
<dbReference type="PRINTS" id="PR00604">
    <property type="entry name" value="CYTCHRMECIAB"/>
</dbReference>
<dbReference type="Proteomes" id="UP000203464">
    <property type="component" value="Unassembled WGS sequence"/>
</dbReference>
<dbReference type="SUPFAM" id="SSF46626">
    <property type="entry name" value="Cytochrome c"/>
    <property type="match status" value="2"/>
</dbReference>
<feature type="signal peptide" evidence="7">
    <location>
        <begin position="1"/>
        <end position="22"/>
    </location>
</feature>
<evidence type="ECO:0000313" key="10">
    <source>
        <dbReference type="Proteomes" id="UP000203464"/>
    </source>
</evidence>
<dbReference type="InterPro" id="IPR009056">
    <property type="entry name" value="Cyt_c-like_dom"/>
</dbReference>
<sequence>MSSLRNTISTVAIAAFAAVAHADVGGDAERGENLFRQCSGCHQVGAGAEDRVGPHLNGIFDSPAGDSEGYRYSNGMERAAAGGLIWTYETLDAYIKDPRSLVSQTRMSFGGFDDQQDRDDVLAFLRRFSDNPQDIPESAPTAVAVDHEIAPEILAIVGDPAYGEYLSGECTACHQTSGAANGIPSITHWPSEDFVIAMHAYKDGVRQHPVMQMMAGRLSNEEIAALAAYFKDIE</sequence>
<evidence type="ECO:0000313" key="9">
    <source>
        <dbReference type="EMBL" id="SMX30950.1"/>
    </source>
</evidence>
<keyword evidence="7" id="KW-0732">Signal</keyword>
<evidence type="ECO:0000256" key="1">
    <source>
        <dbReference type="ARBA" id="ARBA00022448"/>
    </source>
</evidence>
<keyword evidence="5 6" id="KW-0408">Iron</keyword>
<protein>
    <submittedName>
        <fullName evidence="9">Cytochrome c2</fullName>
    </submittedName>
</protein>
<dbReference type="OrthoDB" id="9805828at2"/>
<keyword evidence="4" id="KW-0249">Electron transport</keyword>
<evidence type="ECO:0000256" key="3">
    <source>
        <dbReference type="ARBA" id="ARBA00022723"/>
    </source>
</evidence>
<feature type="chain" id="PRO_5012037097" evidence="7">
    <location>
        <begin position="23"/>
        <end position="234"/>
    </location>
</feature>
<dbReference type="PROSITE" id="PS51007">
    <property type="entry name" value="CYTC"/>
    <property type="match status" value="2"/>
</dbReference>
<evidence type="ECO:0000256" key="4">
    <source>
        <dbReference type="ARBA" id="ARBA00022982"/>
    </source>
</evidence>
<evidence type="ECO:0000256" key="7">
    <source>
        <dbReference type="SAM" id="SignalP"/>
    </source>
</evidence>
<reference evidence="10" key="1">
    <citation type="submission" date="2017-05" db="EMBL/GenBank/DDBJ databases">
        <authorList>
            <person name="Rodrigo-Torres L."/>
            <person name="Arahal R. D."/>
            <person name="Lucena T."/>
        </authorList>
    </citation>
    <scope>NUCLEOTIDE SEQUENCE [LARGE SCALE GENOMIC DNA]</scope>
    <source>
        <strain evidence="10">CECT 8868</strain>
    </source>
</reference>
<name>A0A238JJW0_9RHOB</name>
<feature type="domain" description="Cytochrome c" evidence="8">
    <location>
        <begin position="158"/>
        <end position="234"/>
    </location>
</feature>
<evidence type="ECO:0000259" key="8">
    <source>
        <dbReference type="PROSITE" id="PS51007"/>
    </source>
</evidence>
<dbReference type="GO" id="GO:0020037">
    <property type="term" value="F:heme binding"/>
    <property type="evidence" value="ECO:0007669"/>
    <property type="project" value="InterPro"/>
</dbReference>
<dbReference type="InterPro" id="IPR002327">
    <property type="entry name" value="Cyt_c_1A/1B"/>
</dbReference>
<dbReference type="InterPro" id="IPR036909">
    <property type="entry name" value="Cyt_c-like_dom_sf"/>
</dbReference>
<feature type="domain" description="Cytochrome c" evidence="8">
    <location>
        <begin position="26"/>
        <end position="129"/>
    </location>
</feature>
<accession>A0A238JJW0</accession>
<dbReference type="PANTHER" id="PTHR11961">
    <property type="entry name" value="CYTOCHROME C"/>
    <property type="match status" value="1"/>
</dbReference>
<evidence type="ECO:0000256" key="6">
    <source>
        <dbReference type="PROSITE-ProRule" id="PRU00433"/>
    </source>
</evidence>
<dbReference type="AlphaFoldDB" id="A0A238JJW0"/>
<proteinExistence type="predicted"/>
<evidence type="ECO:0000256" key="5">
    <source>
        <dbReference type="ARBA" id="ARBA00023004"/>
    </source>
</evidence>
<keyword evidence="10" id="KW-1185">Reference proteome</keyword>
<dbReference type="EMBL" id="FXYD01000001">
    <property type="protein sequence ID" value="SMX30950.1"/>
    <property type="molecule type" value="Genomic_DNA"/>
</dbReference>
<keyword evidence="2 6" id="KW-0349">Heme</keyword>
<organism evidence="9 10">
    <name type="scientific">Octadecabacter ascidiaceicola</name>
    <dbReference type="NCBI Taxonomy" id="1655543"/>
    <lineage>
        <taxon>Bacteria</taxon>
        <taxon>Pseudomonadati</taxon>
        <taxon>Pseudomonadota</taxon>
        <taxon>Alphaproteobacteria</taxon>
        <taxon>Rhodobacterales</taxon>
        <taxon>Roseobacteraceae</taxon>
        <taxon>Octadecabacter</taxon>
    </lineage>
</organism>
<dbReference type="Pfam" id="PF00034">
    <property type="entry name" value="Cytochrom_C"/>
    <property type="match status" value="2"/>
</dbReference>
<keyword evidence="3 6" id="KW-0479">Metal-binding</keyword>
<dbReference type="GO" id="GO:0046872">
    <property type="term" value="F:metal ion binding"/>
    <property type="evidence" value="ECO:0007669"/>
    <property type="project" value="UniProtKB-KW"/>
</dbReference>
<dbReference type="Gene3D" id="1.10.760.10">
    <property type="entry name" value="Cytochrome c-like domain"/>
    <property type="match status" value="2"/>
</dbReference>
<gene>
    <name evidence="9" type="ORF">OCA8868_00113</name>
</gene>
<dbReference type="RefSeq" id="WP_093994623.1">
    <property type="nucleotide sequence ID" value="NZ_FXYD01000001.1"/>
</dbReference>